<dbReference type="Proteomes" id="UP000626109">
    <property type="component" value="Unassembled WGS sequence"/>
</dbReference>
<dbReference type="AlphaFoldDB" id="A0A813JNN8"/>
<comment type="caution">
    <text evidence="1">The sequence shown here is derived from an EMBL/GenBank/DDBJ whole genome shotgun (WGS) entry which is preliminary data.</text>
</comment>
<dbReference type="PANTHER" id="PTHR13192">
    <property type="entry name" value="MY011 PROTEIN"/>
    <property type="match status" value="1"/>
</dbReference>
<sequence length="186" mass="21590">MAASPKCEVRTNPVTKRLARNFDGLFPGRDLVQEPHLIVTVALQTQHRQSAMSDEMLTERQECFKVLMERMRCVKAHFDGKDQWCDFIDPATGAPFHTDSATTLVECDERYRSLGFEILELGCCRSLCNERFGQCLVMTSAFNDNNNYYYNSSCYCSCPFSCSYYKTNQQQQQQQQLLQQFLLIRR</sequence>
<dbReference type="PANTHER" id="PTHR13192:SF3">
    <property type="entry name" value="COBALAMIN TRAFFICKING PROTEIN CBLD"/>
    <property type="match status" value="1"/>
</dbReference>
<proteinExistence type="predicted"/>
<evidence type="ECO:0000313" key="2">
    <source>
        <dbReference type="Proteomes" id="UP000626109"/>
    </source>
</evidence>
<reference evidence="1" key="1">
    <citation type="submission" date="2021-02" db="EMBL/GenBank/DDBJ databases">
        <authorList>
            <person name="Dougan E. K."/>
            <person name="Rhodes N."/>
            <person name="Thang M."/>
            <person name="Chan C."/>
        </authorList>
    </citation>
    <scope>NUCLEOTIDE SEQUENCE</scope>
</reference>
<organism evidence="1 2">
    <name type="scientific">Polarella glacialis</name>
    <name type="common">Dinoflagellate</name>
    <dbReference type="NCBI Taxonomy" id="89957"/>
    <lineage>
        <taxon>Eukaryota</taxon>
        <taxon>Sar</taxon>
        <taxon>Alveolata</taxon>
        <taxon>Dinophyceae</taxon>
        <taxon>Suessiales</taxon>
        <taxon>Suessiaceae</taxon>
        <taxon>Polarella</taxon>
    </lineage>
</organism>
<dbReference type="GO" id="GO:0009235">
    <property type="term" value="P:cobalamin metabolic process"/>
    <property type="evidence" value="ECO:0007669"/>
    <property type="project" value="InterPro"/>
</dbReference>
<dbReference type="EMBL" id="CAJNNW010025957">
    <property type="protein sequence ID" value="CAE8681439.1"/>
    <property type="molecule type" value="Genomic_DNA"/>
</dbReference>
<protein>
    <submittedName>
        <fullName evidence="1">Uncharacterized protein</fullName>
    </submittedName>
</protein>
<gene>
    <name evidence="1" type="ORF">PGLA2088_LOCUS22438</name>
</gene>
<accession>A0A813JNN8</accession>
<dbReference type="InterPro" id="IPR019362">
    <property type="entry name" value="MMADHC"/>
</dbReference>
<dbReference type="Pfam" id="PF10229">
    <property type="entry name" value="MMADHC"/>
    <property type="match status" value="1"/>
</dbReference>
<name>A0A813JNN8_POLGL</name>
<evidence type="ECO:0000313" key="1">
    <source>
        <dbReference type="EMBL" id="CAE8681439.1"/>
    </source>
</evidence>